<feature type="coiled-coil region" evidence="1">
    <location>
        <begin position="397"/>
        <end position="523"/>
    </location>
</feature>
<gene>
    <name evidence="2" type="ORF">TDIB3V08_LOCUS5877</name>
</gene>
<organism evidence="2">
    <name type="scientific">Timema douglasi</name>
    <name type="common">Walking stick</name>
    <dbReference type="NCBI Taxonomy" id="61478"/>
    <lineage>
        <taxon>Eukaryota</taxon>
        <taxon>Metazoa</taxon>
        <taxon>Ecdysozoa</taxon>
        <taxon>Arthropoda</taxon>
        <taxon>Hexapoda</taxon>
        <taxon>Insecta</taxon>
        <taxon>Pterygota</taxon>
        <taxon>Neoptera</taxon>
        <taxon>Polyneoptera</taxon>
        <taxon>Phasmatodea</taxon>
        <taxon>Timematodea</taxon>
        <taxon>Timematoidea</taxon>
        <taxon>Timematidae</taxon>
        <taxon>Timema</taxon>
    </lineage>
</organism>
<proteinExistence type="predicted"/>
<sequence length="563" mass="63433">MRSSVRDCSCPHTVAFLIADRAKLMEEIEVIKKLKFANGVNGMSKESELLSEIIKVSSEKEVLRREVSELCDRVQLLEKASRQLEVDNERLAYKLSEALAELEERESQLKHLEHGYRKGPMDRVGESLKRCADQSSFTVMISHAQAFQDQSSTVVQEIMKSASHQYSDEDPVICQPFKSSDREQGTLVTETEKMNTSCRNFVNNEGKVMFMKGSNSGESSLTLLWPGFRGDGSPRPSCRRSLSLQRADSPRNSFHVKLNSFCANLFQLCGSELSKAVSAEGSTVQESGMQIEVLGDQDNKDLELHKSLSLDQRSHSYGAPTVTGKSHLACNITMFYKDLELHKSLSLDQRSHSYGADSTPPSLLLSEFSTTSPKKLASLLDSQIAASRTELVRLEEIKKLQCECENLKSQLVTVTEKYNALAMRHIQYKAKRRAQVDELRSRLDAEMSSLQCQVDSLQSQLGVQRKMLIAEESFRERVEADYRQLQEEKRGLMVSLLQLESRVREKERELSVLGRKIILLENNNSDLLAKVLQLKYTSSRHPVKNLVPKSNSVEGILTDLGTV</sequence>
<evidence type="ECO:0000256" key="1">
    <source>
        <dbReference type="SAM" id="Coils"/>
    </source>
</evidence>
<dbReference type="AlphaFoldDB" id="A0A7R8Z7U5"/>
<reference evidence="2" key="1">
    <citation type="submission" date="2020-11" db="EMBL/GenBank/DDBJ databases">
        <authorList>
            <person name="Tran Van P."/>
        </authorList>
    </citation>
    <scope>NUCLEOTIDE SEQUENCE</scope>
</reference>
<protein>
    <submittedName>
        <fullName evidence="2">Uncharacterized protein</fullName>
    </submittedName>
</protein>
<accession>A0A7R8Z7U5</accession>
<feature type="coiled-coil region" evidence="1">
    <location>
        <begin position="60"/>
        <end position="115"/>
    </location>
</feature>
<dbReference type="EMBL" id="OA566913">
    <property type="protein sequence ID" value="CAD7199629.1"/>
    <property type="molecule type" value="Genomic_DNA"/>
</dbReference>
<name>A0A7R8Z7U5_TIMDO</name>
<evidence type="ECO:0000313" key="2">
    <source>
        <dbReference type="EMBL" id="CAD7199629.1"/>
    </source>
</evidence>
<keyword evidence="1" id="KW-0175">Coiled coil</keyword>